<feature type="transmembrane region" description="Helical" evidence="1">
    <location>
        <begin position="55"/>
        <end position="73"/>
    </location>
</feature>
<dbReference type="AlphaFoldDB" id="F8NZ23"/>
<dbReference type="EMBL" id="GL945435">
    <property type="protein sequence ID" value="EGO23843.1"/>
    <property type="molecule type" value="Genomic_DNA"/>
</dbReference>
<evidence type="ECO:0000256" key="1">
    <source>
        <dbReference type="SAM" id="Phobius"/>
    </source>
</evidence>
<dbReference type="HOGENOM" id="CLU_2414660_0_0_1"/>
<dbReference type="GeneID" id="18815153"/>
<proteinExistence type="predicted"/>
<keyword evidence="1" id="KW-1133">Transmembrane helix</keyword>
<name>F8NZ23_SERL9</name>
<accession>F8NZ23</accession>
<dbReference type="KEGG" id="sla:SERLADRAFT_439143"/>
<dbReference type="RefSeq" id="XP_007319605.1">
    <property type="nucleotide sequence ID" value="XM_007319543.1"/>
</dbReference>
<keyword evidence="1" id="KW-0472">Membrane</keyword>
<gene>
    <name evidence="2" type="ORF">SERLADRAFT_439143</name>
</gene>
<reference evidence="2" key="1">
    <citation type="submission" date="2011-04" db="EMBL/GenBank/DDBJ databases">
        <title>Evolution of plant cell wall degrading machinery underlies the functional diversity of forest fungi.</title>
        <authorList>
            <consortium name="US DOE Joint Genome Institute (JGI-PGF)"/>
            <person name="Eastwood D.C."/>
            <person name="Floudas D."/>
            <person name="Binder M."/>
            <person name="Majcherczyk A."/>
            <person name="Schneider P."/>
            <person name="Aerts A."/>
            <person name="Asiegbu F.O."/>
            <person name="Baker S.E."/>
            <person name="Barry K."/>
            <person name="Bendiksby M."/>
            <person name="Blumentritt M."/>
            <person name="Coutinho P.M."/>
            <person name="Cullen D."/>
            <person name="Cullen D."/>
            <person name="Gathman A."/>
            <person name="Goodell B."/>
            <person name="Henrissat B."/>
            <person name="Ihrmark K."/>
            <person name="Kauserud H."/>
            <person name="Kohler A."/>
            <person name="LaButti K."/>
            <person name="Lapidus A."/>
            <person name="Lavin J.L."/>
            <person name="Lee Y.-H."/>
            <person name="Lindquist E."/>
            <person name="Lilly W."/>
            <person name="Lucas S."/>
            <person name="Morin E."/>
            <person name="Murat C."/>
            <person name="Oguiza J.A."/>
            <person name="Park J."/>
            <person name="Pisabarro A.G."/>
            <person name="Riley R."/>
            <person name="Rosling A."/>
            <person name="Salamov A."/>
            <person name="Schmidt O."/>
            <person name="Schmutz J."/>
            <person name="Skrede I."/>
            <person name="Stenlid J."/>
            <person name="Wiebenga A."/>
            <person name="Xie X."/>
            <person name="Kues U."/>
            <person name="Hibbett D.S."/>
            <person name="Hoffmeister D."/>
            <person name="Hogberg N."/>
            <person name="Martin F."/>
            <person name="Grigoriev I.V."/>
            <person name="Watkinson S.C."/>
        </authorList>
    </citation>
    <scope>NUCLEOTIDE SEQUENCE</scope>
    <source>
        <strain evidence="2">S7.9</strain>
    </source>
</reference>
<keyword evidence="1" id="KW-0812">Transmembrane</keyword>
<organism>
    <name type="scientific">Serpula lacrymans var. lacrymans (strain S7.9)</name>
    <name type="common">Dry rot fungus</name>
    <dbReference type="NCBI Taxonomy" id="578457"/>
    <lineage>
        <taxon>Eukaryota</taxon>
        <taxon>Fungi</taxon>
        <taxon>Dikarya</taxon>
        <taxon>Basidiomycota</taxon>
        <taxon>Agaricomycotina</taxon>
        <taxon>Agaricomycetes</taxon>
        <taxon>Agaricomycetidae</taxon>
        <taxon>Boletales</taxon>
        <taxon>Coniophorineae</taxon>
        <taxon>Serpulaceae</taxon>
        <taxon>Serpula</taxon>
    </lineage>
</organism>
<sequence length="92" mass="9864">MNRDLVHIGAVLVIGTTVTYIFTQCTTCSARNGMTPAPPMHTVGQNNNMSRLGPMLWLPVFSTMLAAISIISTPSTSLIARVKPNCPPACDF</sequence>
<dbReference type="Proteomes" id="UP000008064">
    <property type="component" value="Unassembled WGS sequence"/>
</dbReference>
<protein>
    <submittedName>
        <fullName evidence="2">Uncharacterized protein</fullName>
    </submittedName>
</protein>
<evidence type="ECO:0000313" key="2">
    <source>
        <dbReference type="EMBL" id="EGO23843.1"/>
    </source>
</evidence>